<keyword evidence="2" id="KW-0963">Cytoplasm</keyword>
<dbReference type="GO" id="GO:0043024">
    <property type="term" value="F:ribosomal small subunit binding"/>
    <property type="evidence" value="ECO:0007669"/>
    <property type="project" value="TreeGrafter"/>
</dbReference>
<dbReference type="OrthoDB" id="14706at2"/>
<dbReference type="Gene3D" id="3.30.300.20">
    <property type="match status" value="1"/>
</dbReference>
<keyword evidence="1 2" id="KW-0690">Ribosome biogenesis</keyword>
<name>C4FJV6_9AQUI</name>
<proteinExistence type="inferred from homology"/>
<comment type="subcellular location">
    <subcellularLocation>
        <location evidence="2">Cytoplasm</location>
    </subcellularLocation>
</comment>
<evidence type="ECO:0000313" key="4">
    <source>
        <dbReference type="Proteomes" id="UP000005540"/>
    </source>
</evidence>
<dbReference type="InterPro" id="IPR000238">
    <property type="entry name" value="RbfA"/>
</dbReference>
<dbReference type="AlphaFoldDB" id="C4FJV6"/>
<dbReference type="EMBL" id="ABZS01000069">
    <property type="protein sequence ID" value="EEP60648.1"/>
    <property type="molecule type" value="Genomic_DNA"/>
</dbReference>
<dbReference type="PANTHER" id="PTHR33515:SF1">
    <property type="entry name" value="RIBOSOME-BINDING FACTOR A, CHLOROPLASTIC-RELATED"/>
    <property type="match status" value="1"/>
</dbReference>
<dbReference type="InterPro" id="IPR023799">
    <property type="entry name" value="RbfA_dom_sf"/>
</dbReference>
<dbReference type="InterPro" id="IPR015946">
    <property type="entry name" value="KH_dom-like_a/b"/>
</dbReference>
<gene>
    <name evidence="2 3" type="primary">rbfA</name>
    <name evidence="3" type="ORF">SULYE_0856</name>
</gene>
<dbReference type="PANTHER" id="PTHR33515">
    <property type="entry name" value="RIBOSOME-BINDING FACTOR A, CHLOROPLASTIC-RELATED"/>
    <property type="match status" value="1"/>
</dbReference>
<comment type="function">
    <text evidence="2">One of several proteins that assist in the late maturation steps of the functional core of the 30S ribosomal subunit. Associates with free 30S ribosomal subunits (but not with 30S subunits that are part of 70S ribosomes or polysomes). Required for efficient processing of 16S rRNA. May interact with the 5'-terminal helix region of 16S rRNA.</text>
</comment>
<dbReference type="NCBIfam" id="TIGR00082">
    <property type="entry name" value="rbfA"/>
    <property type="match status" value="1"/>
</dbReference>
<comment type="subunit">
    <text evidence="2">Monomer. Binds 30S ribosomal subunits, but not 50S ribosomal subunits or 70S ribosomes.</text>
</comment>
<evidence type="ECO:0000313" key="3">
    <source>
        <dbReference type="EMBL" id="EEP60648.1"/>
    </source>
</evidence>
<dbReference type="GO" id="GO:0030490">
    <property type="term" value="P:maturation of SSU-rRNA"/>
    <property type="evidence" value="ECO:0007669"/>
    <property type="project" value="UniProtKB-UniRule"/>
</dbReference>
<keyword evidence="4" id="KW-1185">Reference proteome</keyword>
<evidence type="ECO:0000256" key="2">
    <source>
        <dbReference type="HAMAP-Rule" id="MF_00003"/>
    </source>
</evidence>
<organism evidence="3 4">
    <name type="scientific">Sulfurihydrogenibium yellowstonense SS-5</name>
    <dbReference type="NCBI Taxonomy" id="432331"/>
    <lineage>
        <taxon>Bacteria</taxon>
        <taxon>Pseudomonadati</taxon>
        <taxon>Aquificota</taxon>
        <taxon>Aquificia</taxon>
        <taxon>Aquificales</taxon>
        <taxon>Hydrogenothermaceae</taxon>
        <taxon>Sulfurihydrogenibium</taxon>
    </lineage>
</organism>
<dbReference type="RefSeq" id="WP_007546740.1">
    <property type="nucleotide sequence ID" value="NZ_ABZS01000069.1"/>
</dbReference>
<protein>
    <recommendedName>
        <fullName evidence="2">Ribosome-binding factor A</fullName>
    </recommendedName>
</protein>
<dbReference type="PROSITE" id="PS01319">
    <property type="entry name" value="RBFA"/>
    <property type="match status" value="1"/>
</dbReference>
<dbReference type="InterPro" id="IPR020053">
    <property type="entry name" value="Ribosome-bd_factorA_CS"/>
</dbReference>
<comment type="similarity">
    <text evidence="2">Belongs to the RbfA family.</text>
</comment>
<dbReference type="Proteomes" id="UP000005540">
    <property type="component" value="Unassembled WGS sequence"/>
</dbReference>
<evidence type="ECO:0000256" key="1">
    <source>
        <dbReference type="ARBA" id="ARBA00022517"/>
    </source>
</evidence>
<reference evidence="3 4" key="1">
    <citation type="submission" date="2009-04" db="EMBL/GenBank/DDBJ databases">
        <authorList>
            <person name="Reysenbach A.-L."/>
            <person name="Heidelberg J.F."/>
            <person name="Nelson W.C."/>
        </authorList>
    </citation>
    <scope>NUCLEOTIDE SEQUENCE [LARGE SCALE GENOMIC DNA]</scope>
    <source>
        <strain evidence="3 4">SS-5</strain>
    </source>
</reference>
<dbReference type="SUPFAM" id="SSF89919">
    <property type="entry name" value="Ribosome-binding factor A, RbfA"/>
    <property type="match status" value="1"/>
</dbReference>
<dbReference type="Pfam" id="PF02033">
    <property type="entry name" value="RBFA"/>
    <property type="match status" value="1"/>
</dbReference>
<accession>C4FJV6</accession>
<comment type="caution">
    <text evidence="3">The sequence shown here is derived from an EMBL/GenBank/DDBJ whole genome shotgun (WGS) entry which is preliminary data.</text>
</comment>
<sequence>MREKSHRMEKVNSMLKKELSEIISEEIALSKDNFITVSFVDTTADLSEAQVFISALKDEEEILEVLNKQSGHIRYVLGKRIRIKKTPKLLFKKDIFELNISL</sequence>
<dbReference type="HAMAP" id="MF_00003">
    <property type="entry name" value="RbfA"/>
    <property type="match status" value="1"/>
</dbReference>
<dbReference type="GO" id="GO:0005829">
    <property type="term" value="C:cytosol"/>
    <property type="evidence" value="ECO:0007669"/>
    <property type="project" value="TreeGrafter"/>
</dbReference>